<organism evidence="3 4">
    <name type="scientific">Tegillarca granosa</name>
    <name type="common">Malaysian cockle</name>
    <name type="synonym">Anadara granosa</name>
    <dbReference type="NCBI Taxonomy" id="220873"/>
    <lineage>
        <taxon>Eukaryota</taxon>
        <taxon>Metazoa</taxon>
        <taxon>Spiralia</taxon>
        <taxon>Lophotrochozoa</taxon>
        <taxon>Mollusca</taxon>
        <taxon>Bivalvia</taxon>
        <taxon>Autobranchia</taxon>
        <taxon>Pteriomorphia</taxon>
        <taxon>Arcoida</taxon>
        <taxon>Arcoidea</taxon>
        <taxon>Arcidae</taxon>
        <taxon>Tegillarca</taxon>
    </lineage>
</organism>
<evidence type="ECO:0000313" key="3">
    <source>
        <dbReference type="EMBL" id="KAJ8318914.1"/>
    </source>
</evidence>
<evidence type="ECO:0000256" key="2">
    <source>
        <dbReference type="SAM" id="Phobius"/>
    </source>
</evidence>
<evidence type="ECO:0000256" key="1">
    <source>
        <dbReference type="SAM" id="MobiDB-lite"/>
    </source>
</evidence>
<gene>
    <name evidence="3" type="ORF">KUTeg_004005</name>
</gene>
<comment type="caution">
    <text evidence="3">The sequence shown here is derived from an EMBL/GenBank/DDBJ whole genome shotgun (WGS) entry which is preliminary data.</text>
</comment>
<feature type="region of interest" description="Disordered" evidence="1">
    <location>
        <begin position="135"/>
        <end position="163"/>
    </location>
</feature>
<accession>A0ABQ9FNQ4</accession>
<keyword evidence="2" id="KW-1133">Transmembrane helix</keyword>
<proteinExistence type="predicted"/>
<keyword evidence="2" id="KW-0812">Transmembrane</keyword>
<dbReference type="EMBL" id="JARBDR010000214">
    <property type="protein sequence ID" value="KAJ8318914.1"/>
    <property type="molecule type" value="Genomic_DNA"/>
</dbReference>
<feature type="region of interest" description="Disordered" evidence="1">
    <location>
        <begin position="76"/>
        <end position="110"/>
    </location>
</feature>
<reference evidence="3 4" key="1">
    <citation type="submission" date="2022-12" db="EMBL/GenBank/DDBJ databases">
        <title>Chromosome-level genome of Tegillarca granosa.</title>
        <authorList>
            <person name="Kim J."/>
        </authorList>
    </citation>
    <scope>NUCLEOTIDE SEQUENCE [LARGE SCALE GENOMIC DNA]</scope>
    <source>
        <strain evidence="3">Teg-2019</strain>
        <tissue evidence="3">Adductor muscle</tissue>
    </source>
</reference>
<feature type="transmembrane region" description="Helical" evidence="2">
    <location>
        <begin position="6"/>
        <end position="33"/>
    </location>
</feature>
<dbReference type="Proteomes" id="UP001217089">
    <property type="component" value="Unassembled WGS sequence"/>
</dbReference>
<name>A0ABQ9FNQ4_TEGGR</name>
<feature type="compositionally biased region" description="Basic residues" evidence="1">
    <location>
        <begin position="201"/>
        <end position="215"/>
    </location>
</feature>
<sequence>MMDMMTLNYLFFLGILIPTLITIALFVVFIYCWRRNKLRQEIMTKLHNPHKTNYYYQYGFKTRSVANAVPPKNLCQLPKHTRLPGNQENHQDNHAYEETPDSPNYSDDISRTMYKTCHDSGMSDLSEIQYKFEEERPYSQASTDSEDSGFRSSRSGQYLHSAQNSNVQEVPILNPLCSKNKEIVCQSGNVKNSETCSNKNSSHHFKRKHKPPKHQNHWQQQQQQKQCIDLHHIHMTENKSPIATISQKPQQQTVITAMVHNRPILTIDHNSNPVSYSVV</sequence>
<feature type="compositionally biased region" description="Polar residues" evidence="1">
    <location>
        <begin position="150"/>
        <end position="163"/>
    </location>
</feature>
<protein>
    <submittedName>
        <fullName evidence="3">Uncharacterized protein</fullName>
    </submittedName>
</protein>
<keyword evidence="2" id="KW-0472">Membrane</keyword>
<feature type="compositionally biased region" description="Polar residues" evidence="1">
    <location>
        <begin position="191"/>
        <end position="200"/>
    </location>
</feature>
<keyword evidence="4" id="KW-1185">Reference proteome</keyword>
<feature type="region of interest" description="Disordered" evidence="1">
    <location>
        <begin position="191"/>
        <end position="215"/>
    </location>
</feature>
<evidence type="ECO:0000313" key="4">
    <source>
        <dbReference type="Proteomes" id="UP001217089"/>
    </source>
</evidence>